<comment type="caution">
    <text evidence="2">The sequence shown here is derived from an EMBL/GenBank/DDBJ whole genome shotgun (WGS) entry which is preliminary data.</text>
</comment>
<dbReference type="PANTHER" id="PTHR11177">
    <property type="entry name" value="CHITINASE"/>
    <property type="match status" value="1"/>
</dbReference>
<dbReference type="Proteomes" id="UP000192578">
    <property type="component" value="Unassembled WGS sequence"/>
</dbReference>
<dbReference type="EMBL" id="MTYJ01000016">
    <property type="protein sequence ID" value="OQV22715.1"/>
    <property type="molecule type" value="Genomic_DNA"/>
</dbReference>
<dbReference type="GO" id="GO:0006032">
    <property type="term" value="P:chitin catabolic process"/>
    <property type="evidence" value="ECO:0007669"/>
    <property type="project" value="TreeGrafter"/>
</dbReference>
<dbReference type="SUPFAM" id="SSF54556">
    <property type="entry name" value="Chitinase insertion domain"/>
    <property type="match status" value="1"/>
</dbReference>
<accession>A0A1W0X5E2</accession>
<reference evidence="3" key="1">
    <citation type="submission" date="2017-01" db="EMBL/GenBank/DDBJ databases">
        <title>Comparative genomics of anhydrobiosis in the tardigrade Hypsibius dujardini.</title>
        <authorList>
            <person name="Yoshida Y."/>
            <person name="Koutsovoulos G."/>
            <person name="Laetsch D."/>
            <person name="Stevens L."/>
            <person name="Kumar S."/>
            <person name="Horikawa D."/>
            <person name="Ishino K."/>
            <person name="Komine S."/>
            <person name="Tomita M."/>
            <person name="Blaxter M."/>
            <person name="Arakawa K."/>
        </authorList>
    </citation>
    <scope>NUCLEOTIDE SEQUENCE [LARGE SCALE GENOMIC DNA]</scope>
    <source>
        <strain evidence="3">Z151</strain>
    </source>
</reference>
<dbReference type="AlphaFoldDB" id="A0A1W0X5E2"/>
<dbReference type="InterPro" id="IPR050314">
    <property type="entry name" value="Glycosyl_Hydrlase_18"/>
</dbReference>
<dbReference type="PANTHER" id="PTHR11177:SF317">
    <property type="entry name" value="CHITINASE 12-RELATED"/>
    <property type="match status" value="1"/>
</dbReference>
<dbReference type="InterPro" id="IPR001223">
    <property type="entry name" value="Glyco_hydro18_cat"/>
</dbReference>
<gene>
    <name evidence="2" type="ORF">BV898_03544</name>
</gene>
<sequence>MGTVPEARRAFVDSVVVQSRTWGIDGIDIDWDWEFSPNHNDLTSFLILLRDLRRAFESDAVSRNVPRLCLSATLHWTPQLASSNVSAFNSYIDLANVQAYDQAFTAYGKTLSHHAPLFKGPLGLESSSNMVSILNAWAGRGILKSKMVAGLPLFGRGWLLKTAAQHNLADPAGELIPGPEPGAWFFNEICQKIVTDKAVVVMDQNIGASYAYSDTWWTGYNNQETLATKARWAISNGYAGIYVWEISQDDFRGSCNMGKYPLLNAIRNAHPLFTAPQVKESGIVLSSASTSSPFNSGAISLSLAVFSIITKCFSFY</sequence>
<evidence type="ECO:0000313" key="2">
    <source>
        <dbReference type="EMBL" id="OQV22715.1"/>
    </source>
</evidence>
<dbReference type="SMART" id="SM00636">
    <property type="entry name" value="Glyco_18"/>
    <property type="match status" value="1"/>
</dbReference>
<proteinExistence type="predicted"/>
<feature type="domain" description="GH18" evidence="1">
    <location>
        <begin position="1"/>
        <end position="273"/>
    </location>
</feature>
<evidence type="ECO:0000313" key="3">
    <source>
        <dbReference type="Proteomes" id="UP000192578"/>
    </source>
</evidence>
<dbReference type="SUPFAM" id="SSF51445">
    <property type="entry name" value="(Trans)glycosidases"/>
    <property type="match status" value="1"/>
</dbReference>
<dbReference type="Pfam" id="PF00704">
    <property type="entry name" value="Glyco_hydro_18"/>
    <property type="match status" value="1"/>
</dbReference>
<keyword evidence="3" id="KW-1185">Reference proteome</keyword>
<name>A0A1W0X5E2_HYPEX</name>
<dbReference type="InterPro" id="IPR011583">
    <property type="entry name" value="Chitinase_II/V-like_cat"/>
</dbReference>
<protein>
    <submittedName>
        <fullName evidence="2">Acidic mammalian chitinase</fullName>
    </submittedName>
</protein>
<dbReference type="GO" id="GO:0008061">
    <property type="term" value="F:chitin binding"/>
    <property type="evidence" value="ECO:0007669"/>
    <property type="project" value="InterPro"/>
</dbReference>
<dbReference type="InterPro" id="IPR029070">
    <property type="entry name" value="Chitinase_insertion_sf"/>
</dbReference>
<dbReference type="InterPro" id="IPR017853">
    <property type="entry name" value="GH"/>
</dbReference>
<dbReference type="GO" id="GO:0005975">
    <property type="term" value="P:carbohydrate metabolic process"/>
    <property type="evidence" value="ECO:0007669"/>
    <property type="project" value="InterPro"/>
</dbReference>
<organism evidence="2 3">
    <name type="scientific">Hypsibius exemplaris</name>
    <name type="common">Freshwater tardigrade</name>
    <dbReference type="NCBI Taxonomy" id="2072580"/>
    <lineage>
        <taxon>Eukaryota</taxon>
        <taxon>Metazoa</taxon>
        <taxon>Ecdysozoa</taxon>
        <taxon>Tardigrada</taxon>
        <taxon>Eutardigrada</taxon>
        <taxon>Parachela</taxon>
        <taxon>Hypsibioidea</taxon>
        <taxon>Hypsibiidae</taxon>
        <taxon>Hypsibius</taxon>
    </lineage>
</organism>
<evidence type="ECO:0000259" key="1">
    <source>
        <dbReference type="PROSITE" id="PS51910"/>
    </source>
</evidence>
<dbReference type="GO" id="GO:0005576">
    <property type="term" value="C:extracellular region"/>
    <property type="evidence" value="ECO:0007669"/>
    <property type="project" value="TreeGrafter"/>
</dbReference>
<dbReference type="GO" id="GO:0004568">
    <property type="term" value="F:chitinase activity"/>
    <property type="evidence" value="ECO:0007669"/>
    <property type="project" value="TreeGrafter"/>
</dbReference>
<dbReference type="Gene3D" id="3.10.50.10">
    <property type="match status" value="1"/>
</dbReference>
<dbReference type="Gene3D" id="3.20.20.80">
    <property type="entry name" value="Glycosidases"/>
    <property type="match status" value="1"/>
</dbReference>
<dbReference type="PROSITE" id="PS51910">
    <property type="entry name" value="GH18_2"/>
    <property type="match status" value="1"/>
</dbReference>
<dbReference type="OrthoDB" id="73875at2759"/>